<feature type="domain" description="Acyl-CoA dehydrogenase/oxidase N-terminal" evidence="10">
    <location>
        <begin position="18"/>
        <end position="129"/>
    </location>
</feature>
<keyword evidence="4 7" id="KW-0274">FAD</keyword>
<dbReference type="GO" id="GO:0000062">
    <property type="term" value="F:fatty-acyl-CoA binding"/>
    <property type="evidence" value="ECO:0007669"/>
    <property type="project" value="TreeGrafter"/>
</dbReference>
<dbReference type="SUPFAM" id="SSF56645">
    <property type="entry name" value="Acyl-CoA dehydrogenase NM domain-like"/>
    <property type="match status" value="1"/>
</dbReference>
<dbReference type="Gene3D" id="1.10.540.10">
    <property type="entry name" value="Acyl-CoA dehydrogenase/oxidase, N-terminal domain"/>
    <property type="match status" value="1"/>
</dbReference>
<dbReference type="SUPFAM" id="SSF47203">
    <property type="entry name" value="Acyl-CoA dehydrogenase C-terminal domain-like"/>
    <property type="match status" value="1"/>
</dbReference>
<evidence type="ECO:0000256" key="2">
    <source>
        <dbReference type="ARBA" id="ARBA00009347"/>
    </source>
</evidence>
<dbReference type="Gene3D" id="2.40.110.10">
    <property type="entry name" value="Butyryl-CoA Dehydrogenase, subunit A, domain 2"/>
    <property type="match status" value="1"/>
</dbReference>
<evidence type="ECO:0000313" key="12">
    <source>
        <dbReference type="Proteomes" id="UP000580839"/>
    </source>
</evidence>
<organism evidence="11 12">
    <name type="scientific">Eiseniibacteriota bacterium</name>
    <dbReference type="NCBI Taxonomy" id="2212470"/>
    <lineage>
        <taxon>Bacteria</taxon>
        <taxon>Candidatus Eiseniibacteriota</taxon>
    </lineage>
</organism>
<feature type="domain" description="Acyl-CoA oxidase/dehydrogenase middle" evidence="9">
    <location>
        <begin position="133"/>
        <end position="229"/>
    </location>
</feature>
<dbReference type="Pfam" id="PF00441">
    <property type="entry name" value="Acyl-CoA_dh_1"/>
    <property type="match status" value="1"/>
</dbReference>
<sequence length="395" mass="43171">MARFTGVDFYDIDSLLNDDERAIRNHVRDWVEDRYLPLVEDAYENAYFPAEVIPEVAEMGLLGASLPEKYGCAGVSATAYGLAMQELERGDSGLRSFASVQGSLAMYPIYAYGTEEQRMKWLPRMAKGEVIGCFGLTEPDFGSDPGGMITRAKKVDGGYVLNGAKMWITNGTVSQLAIVWAKLKNEASGKDVIRGFIVETNSKGFSAPEQKRKHSLRASVTSELILQDVFVPEEGLLPNVEGLKGPLGCLSQARFGIAFGVVGAAMACFHSAAEYSKVRVMFGKPIGGYQLVQSELADMVTEITKAQLLCIQLGRLKERGKAEPHQVSLAKRNNCEIALDIARRARDILGANGITAEYPVMRHMCNLESVKTYEGTHNIHTLVLGEAVTGLAAYR</sequence>
<dbReference type="PANTHER" id="PTHR42807">
    <property type="entry name" value="GLUTARYL-COA DEHYDROGENASE, MITOCHONDRIAL"/>
    <property type="match status" value="1"/>
</dbReference>
<evidence type="ECO:0000259" key="9">
    <source>
        <dbReference type="Pfam" id="PF02770"/>
    </source>
</evidence>
<keyword evidence="5" id="KW-0809">Transit peptide</keyword>
<evidence type="ECO:0000256" key="4">
    <source>
        <dbReference type="ARBA" id="ARBA00022827"/>
    </source>
</evidence>
<dbReference type="FunFam" id="1.10.540.10:FF:000026">
    <property type="entry name" value="Acyl-CoA dehydrogenase medium chain"/>
    <property type="match status" value="1"/>
</dbReference>
<dbReference type="PIRSF" id="PIRSF016578">
    <property type="entry name" value="HsaA"/>
    <property type="match status" value="1"/>
</dbReference>
<comment type="caution">
    <text evidence="11">The sequence shown here is derived from an EMBL/GenBank/DDBJ whole genome shotgun (WGS) entry which is preliminary data.</text>
</comment>
<dbReference type="InterPro" id="IPR009075">
    <property type="entry name" value="AcylCo_DH/oxidase_C"/>
</dbReference>
<evidence type="ECO:0000256" key="6">
    <source>
        <dbReference type="ARBA" id="ARBA00023002"/>
    </source>
</evidence>
<dbReference type="Pfam" id="PF02770">
    <property type="entry name" value="Acyl-CoA_dh_M"/>
    <property type="match status" value="1"/>
</dbReference>
<dbReference type="GO" id="GO:0050660">
    <property type="term" value="F:flavin adenine dinucleotide binding"/>
    <property type="evidence" value="ECO:0007669"/>
    <property type="project" value="InterPro"/>
</dbReference>
<name>A0A849SAU1_UNCEI</name>
<comment type="cofactor">
    <cofactor evidence="1 7">
        <name>FAD</name>
        <dbReference type="ChEBI" id="CHEBI:57692"/>
    </cofactor>
</comment>
<feature type="domain" description="Acyl-CoA dehydrogenase/oxidase C-terminal" evidence="8">
    <location>
        <begin position="242"/>
        <end position="388"/>
    </location>
</feature>
<dbReference type="InterPro" id="IPR009100">
    <property type="entry name" value="AcylCoA_DH/oxidase_NM_dom_sf"/>
</dbReference>
<dbReference type="GO" id="GO:0046949">
    <property type="term" value="P:fatty-acyl-CoA biosynthetic process"/>
    <property type="evidence" value="ECO:0007669"/>
    <property type="project" value="TreeGrafter"/>
</dbReference>
<dbReference type="Gene3D" id="1.20.140.10">
    <property type="entry name" value="Butyryl-CoA Dehydrogenase, subunit A, domain 3"/>
    <property type="match status" value="1"/>
</dbReference>
<dbReference type="InterPro" id="IPR013786">
    <property type="entry name" value="AcylCoA_DH/ox_N"/>
</dbReference>
<evidence type="ECO:0000259" key="10">
    <source>
        <dbReference type="Pfam" id="PF02771"/>
    </source>
</evidence>
<dbReference type="InterPro" id="IPR037069">
    <property type="entry name" value="AcylCoA_DH/ox_N_sf"/>
</dbReference>
<keyword evidence="3 7" id="KW-0285">Flavoprotein</keyword>
<dbReference type="AlphaFoldDB" id="A0A849SAU1"/>
<proteinExistence type="inferred from homology"/>
<dbReference type="InterPro" id="IPR046373">
    <property type="entry name" value="Acyl-CoA_Oxase/DH_mid-dom_sf"/>
</dbReference>
<accession>A0A849SAU1</accession>
<protein>
    <submittedName>
        <fullName evidence="11">Acyl-CoA dehydrogenase</fullName>
    </submittedName>
</protein>
<dbReference type="GO" id="GO:0004361">
    <property type="term" value="F:glutaryl-CoA dehydrogenase activity"/>
    <property type="evidence" value="ECO:0007669"/>
    <property type="project" value="TreeGrafter"/>
</dbReference>
<evidence type="ECO:0000259" key="8">
    <source>
        <dbReference type="Pfam" id="PF00441"/>
    </source>
</evidence>
<evidence type="ECO:0000256" key="5">
    <source>
        <dbReference type="ARBA" id="ARBA00022946"/>
    </source>
</evidence>
<reference evidence="11 12" key="1">
    <citation type="submission" date="2020-04" db="EMBL/GenBank/DDBJ databases">
        <title>Metagenomic profiling of ammonia- and methane-oxidizing microorganisms in a Dutch drinking water treatment plant.</title>
        <authorList>
            <person name="Poghosyan L."/>
            <person name="Leucker S."/>
        </authorList>
    </citation>
    <scope>NUCLEOTIDE SEQUENCE [LARGE SCALE GENOMIC DNA]</scope>
    <source>
        <strain evidence="11">S-RSF-IL-03</strain>
    </source>
</reference>
<evidence type="ECO:0000256" key="7">
    <source>
        <dbReference type="RuleBase" id="RU362125"/>
    </source>
</evidence>
<dbReference type="Pfam" id="PF02771">
    <property type="entry name" value="Acyl-CoA_dh_N"/>
    <property type="match status" value="1"/>
</dbReference>
<dbReference type="InterPro" id="IPR036250">
    <property type="entry name" value="AcylCo_DH-like_C"/>
</dbReference>
<dbReference type="InterPro" id="IPR052033">
    <property type="entry name" value="Glutaryl-CoA_DH_mitochondrial"/>
</dbReference>
<dbReference type="EMBL" id="JABFRW010000013">
    <property type="protein sequence ID" value="NOT32788.1"/>
    <property type="molecule type" value="Genomic_DNA"/>
</dbReference>
<dbReference type="GO" id="GO:0033539">
    <property type="term" value="P:fatty acid beta-oxidation using acyl-CoA dehydrogenase"/>
    <property type="evidence" value="ECO:0007669"/>
    <property type="project" value="TreeGrafter"/>
</dbReference>
<dbReference type="Proteomes" id="UP000580839">
    <property type="component" value="Unassembled WGS sequence"/>
</dbReference>
<dbReference type="PANTHER" id="PTHR42807:SF1">
    <property type="entry name" value="GLUTARYL-COA DEHYDROGENASE, MITOCHONDRIAL"/>
    <property type="match status" value="1"/>
</dbReference>
<dbReference type="InterPro" id="IPR006091">
    <property type="entry name" value="Acyl-CoA_Oxase/DH_mid-dom"/>
</dbReference>
<keyword evidence="6 7" id="KW-0560">Oxidoreductase</keyword>
<gene>
    <name evidence="11" type="ORF">HOP12_01325</name>
</gene>
<comment type="similarity">
    <text evidence="2 7">Belongs to the acyl-CoA dehydrogenase family.</text>
</comment>
<evidence type="ECO:0000256" key="1">
    <source>
        <dbReference type="ARBA" id="ARBA00001974"/>
    </source>
</evidence>
<evidence type="ECO:0000313" key="11">
    <source>
        <dbReference type="EMBL" id="NOT32788.1"/>
    </source>
</evidence>
<evidence type="ECO:0000256" key="3">
    <source>
        <dbReference type="ARBA" id="ARBA00022630"/>
    </source>
</evidence>